<dbReference type="RefSeq" id="WP_068119784.1">
    <property type="nucleotide sequence ID" value="NZ_CCXJ01000212.1"/>
</dbReference>
<sequence length="152" mass="17243">MDDTTDRIEQHLTTLFRRVQKIHVFTSHGEFALDRSGYGLLCRIADEGPQRLGSFATAFGLDPSTITRQVQALERAGLAERQPDPDDRRAALLSLTDEGRTAVLETRAHRRRRLEQVLADWSPEDRRDFARLVAQFNESTDRLISAEHAADS</sequence>
<dbReference type="SMART" id="SM00347">
    <property type="entry name" value="HTH_MARR"/>
    <property type="match status" value="1"/>
</dbReference>
<organism evidence="2 3">
    <name type="scientific">Nocardioides massiliensis</name>
    <dbReference type="NCBI Taxonomy" id="1325935"/>
    <lineage>
        <taxon>Bacteria</taxon>
        <taxon>Bacillati</taxon>
        <taxon>Actinomycetota</taxon>
        <taxon>Actinomycetes</taxon>
        <taxon>Propionibacteriales</taxon>
        <taxon>Nocardioidaceae</taxon>
        <taxon>Nocardioides</taxon>
    </lineage>
</organism>
<comment type="caution">
    <text evidence="2">The sequence shown here is derived from an EMBL/GenBank/DDBJ whole genome shotgun (WGS) entry which is preliminary data.</text>
</comment>
<evidence type="ECO:0000313" key="3">
    <source>
        <dbReference type="Proteomes" id="UP001240447"/>
    </source>
</evidence>
<evidence type="ECO:0000313" key="2">
    <source>
        <dbReference type="EMBL" id="MDP9822450.1"/>
    </source>
</evidence>
<dbReference type="InterPro" id="IPR000835">
    <property type="entry name" value="HTH_MarR-typ"/>
</dbReference>
<dbReference type="InterPro" id="IPR036390">
    <property type="entry name" value="WH_DNA-bd_sf"/>
</dbReference>
<accession>A0ABT9NQW2</accession>
<dbReference type="Pfam" id="PF01047">
    <property type="entry name" value="MarR"/>
    <property type="match status" value="1"/>
</dbReference>
<keyword evidence="3" id="KW-1185">Reference proteome</keyword>
<dbReference type="GO" id="GO:0003677">
    <property type="term" value="F:DNA binding"/>
    <property type="evidence" value="ECO:0007669"/>
    <property type="project" value="UniProtKB-KW"/>
</dbReference>
<dbReference type="PANTHER" id="PTHR33164">
    <property type="entry name" value="TRANSCRIPTIONAL REGULATOR, MARR FAMILY"/>
    <property type="match status" value="1"/>
</dbReference>
<dbReference type="Gene3D" id="1.10.10.10">
    <property type="entry name" value="Winged helix-like DNA-binding domain superfamily/Winged helix DNA-binding domain"/>
    <property type="match status" value="1"/>
</dbReference>
<dbReference type="InterPro" id="IPR039422">
    <property type="entry name" value="MarR/SlyA-like"/>
</dbReference>
<feature type="domain" description="HTH marR-type" evidence="1">
    <location>
        <begin position="1"/>
        <end position="138"/>
    </location>
</feature>
<reference evidence="2 3" key="1">
    <citation type="submission" date="2023-07" db="EMBL/GenBank/DDBJ databases">
        <title>Sequencing the genomes of 1000 actinobacteria strains.</title>
        <authorList>
            <person name="Klenk H.-P."/>
        </authorList>
    </citation>
    <scope>NUCLEOTIDE SEQUENCE [LARGE SCALE GENOMIC DNA]</scope>
    <source>
        <strain evidence="2 3">GD13</strain>
    </source>
</reference>
<dbReference type="EMBL" id="JAUSQM010000001">
    <property type="protein sequence ID" value="MDP9822450.1"/>
    <property type="molecule type" value="Genomic_DNA"/>
</dbReference>
<keyword evidence="2" id="KW-0238">DNA-binding</keyword>
<dbReference type="PRINTS" id="PR00598">
    <property type="entry name" value="HTHMARR"/>
</dbReference>
<dbReference type="Proteomes" id="UP001240447">
    <property type="component" value="Unassembled WGS sequence"/>
</dbReference>
<dbReference type="PANTHER" id="PTHR33164:SF57">
    <property type="entry name" value="MARR-FAMILY TRANSCRIPTIONAL REGULATOR"/>
    <property type="match status" value="1"/>
</dbReference>
<dbReference type="PROSITE" id="PS50995">
    <property type="entry name" value="HTH_MARR_2"/>
    <property type="match status" value="1"/>
</dbReference>
<protein>
    <submittedName>
        <fullName evidence="2">DNA-binding MarR family transcriptional regulator</fullName>
    </submittedName>
</protein>
<dbReference type="InterPro" id="IPR036388">
    <property type="entry name" value="WH-like_DNA-bd_sf"/>
</dbReference>
<proteinExistence type="predicted"/>
<evidence type="ECO:0000259" key="1">
    <source>
        <dbReference type="PROSITE" id="PS50995"/>
    </source>
</evidence>
<gene>
    <name evidence="2" type="ORF">J2S59_002259</name>
</gene>
<name>A0ABT9NQW2_9ACTN</name>
<dbReference type="SUPFAM" id="SSF46785">
    <property type="entry name" value="Winged helix' DNA-binding domain"/>
    <property type="match status" value="1"/>
</dbReference>